<feature type="domain" description="HhH-GPD" evidence="13">
    <location>
        <begin position="138"/>
        <end position="333"/>
    </location>
</feature>
<evidence type="ECO:0000313" key="15">
    <source>
        <dbReference type="Proteomes" id="UP000247810"/>
    </source>
</evidence>
<organism evidence="14 15">
    <name type="scientific">Aspergillus ellipticus CBS 707.79</name>
    <dbReference type="NCBI Taxonomy" id="1448320"/>
    <lineage>
        <taxon>Eukaryota</taxon>
        <taxon>Fungi</taxon>
        <taxon>Dikarya</taxon>
        <taxon>Ascomycota</taxon>
        <taxon>Pezizomycotina</taxon>
        <taxon>Eurotiomycetes</taxon>
        <taxon>Eurotiomycetidae</taxon>
        <taxon>Eurotiales</taxon>
        <taxon>Aspergillaceae</taxon>
        <taxon>Aspergillus</taxon>
        <taxon>Aspergillus subgen. Circumdati</taxon>
    </lineage>
</organism>
<accession>A0A319CRG1</accession>
<dbReference type="GO" id="GO:0006289">
    <property type="term" value="P:nucleotide-excision repair"/>
    <property type="evidence" value="ECO:0007669"/>
    <property type="project" value="InterPro"/>
</dbReference>
<keyword evidence="4" id="KW-0227">DNA damage</keyword>
<feature type="compositionally biased region" description="Acidic residues" evidence="12">
    <location>
        <begin position="396"/>
        <end position="407"/>
    </location>
</feature>
<keyword evidence="7" id="KW-0456">Lyase</keyword>
<feature type="region of interest" description="Disordered" evidence="12">
    <location>
        <begin position="392"/>
        <end position="434"/>
    </location>
</feature>
<dbReference type="Gene3D" id="3.30.310.40">
    <property type="match status" value="1"/>
</dbReference>
<dbReference type="EMBL" id="KZ826155">
    <property type="protein sequence ID" value="PYH87886.1"/>
    <property type="molecule type" value="Genomic_DNA"/>
</dbReference>
<evidence type="ECO:0000256" key="2">
    <source>
        <dbReference type="ARBA" id="ARBA00010679"/>
    </source>
</evidence>
<dbReference type="GO" id="GO:0003684">
    <property type="term" value="F:damaged DNA binding"/>
    <property type="evidence" value="ECO:0007669"/>
    <property type="project" value="InterPro"/>
</dbReference>
<dbReference type="SUPFAM" id="SSF55945">
    <property type="entry name" value="TATA-box binding protein-like"/>
    <property type="match status" value="1"/>
</dbReference>
<protein>
    <recommendedName>
        <fullName evidence="3">DNA-(apurinic or apyrimidinic site) lyase</fullName>
        <ecNumber evidence="3">4.2.99.18</ecNumber>
    </recommendedName>
</protein>
<name>A0A319CRG1_9EURO</name>
<dbReference type="InterPro" id="IPR052054">
    <property type="entry name" value="Oxidative_DNA_repair_enzyme"/>
</dbReference>
<dbReference type="PANTHER" id="PTHR10242:SF2">
    <property type="entry name" value="N-GLYCOSYLASE_DNA LYASE"/>
    <property type="match status" value="1"/>
</dbReference>
<gene>
    <name evidence="14" type="ORF">BO71DRAFT_454405</name>
</gene>
<evidence type="ECO:0000256" key="9">
    <source>
        <dbReference type="ARBA" id="ARBA00023268"/>
    </source>
</evidence>
<dbReference type="Pfam" id="PF07934">
    <property type="entry name" value="OGG_N"/>
    <property type="match status" value="1"/>
</dbReference>
<evidence type="ECO:0000256" key="8">
    <source>
        <dbReference type="ARBA" id="ARBA00023242"/>
    </source>
</evidence>
<sequence length="434" mass="48883">MTAGSFSEWRKLPVSLNELCINTTLRCGQSFRWHNVPDSDEWRCVLHGRLLSLKQDPNHLYYRTYRPSSQSPTTTNDDETNTTTLSLLTNYFNLTANLTTLYTEWSAQDPNFRKKAPQFIGIRILRQDAWEALVSFICSSNNNIARISQMVEKLCLHYGPLVGCVGGRAYHGFPAPEALTAEDVEGKLRALGFGYRAKYIWRTAVMVAREREEGWLDGLRNPECPAWGVEVASGGEMRPEGREGYRDAHELLLLLQGVGPKVADCVCLMGLGWGEAVPVDTHVWQIAVRDYKFGKGAHKSLTKVTYDAVGNHFRKLWGKEAGWAHSVLFTADLKTFSDRLAATSKKMEVKVEVKDEGEGVKAKDEDDVKIKDEEDIEVEAKVTTAIAIPVKRPLPDDDDVKVEDEDEDKKPSTIVQGSQTTTTTRRMSKRLRNR</sequence>
<dbReference type="GO" id="GO:0034039">
    <property type="term" value="F:8-oxo-7,8-dihydroguanine DNA N-glycosylase activity"/>
    <property type="evidence" value="ECO:0007669"/>
    <property type="project" value="TreeGrafter"/>
</dbReference>
<dbReference type="InterPro" id="IPR023170">
    <property type="entry name" value="HhH_base_excis_C"/>
</dbReference>
<dbReference type="Proteomes" id="UP000247810">
    <property type="component" value="Unassembled WGS sequence"/>
</dbReference>
<keyword evidence="15" id="KW-1185">Reference proteome</keyword>
<dbReference type="GO" id="GO:0140078">
    <property type="term" value="F:class I DNA-(apurinic or apyrimidinic site) endonuclease activity"/>
    <property type="evidence" value="ECO:0007669"/>
    <property type="project" value="UniProtKB-EC"/>
</dbReference>
<dbReference type="Gene3D" id="1.10.1670.10">
    <property type="entry name" value="Helix-hairpin-Helix base-excision DNA repair enzymes (C-terminal)"/>
    <property type="match status" value="1"/>
</dbReference>
<dbReference type="EC" id="4.2.99.18" evidence="3"/>
<evidence type="ECO:0000256" key="1">
    <source>
        <dbReference type="ARBA" id="ARBA00004123"/>
    </source>
</evidence>
<dbReference type="PANTHER" id="PTHR10242">
    <property type="entry name" value="8-OXOGUANINE DNA GLYCOSYLASE"/>
    <property type="match status" value="1"/>
</dbReference>
<dbReference type="OrthoDB" id="238681at2759"/>
<dbReference type="FunFam" id="3.30.310.40:FF:000001">
    <property type="entry name" value="N-glycosylase/DNA lyase isoform X2"/>
    <property type="match status" value="1"/>
</dbReference>
<evidence type="ECO:0000256" key="4">
    <source>
        <dbReference type="ARBA" id="ARBA00022763"/>
    </source>
</evidence>
<dbReference type="InterPro" id="IPR012904">
    <property type="entry name" value="OGG_N"/>
</dbReference>
<evidence type="ECO:0000256" key="12">
    <source>
        <dbReference type="SAM" id="MobiDB-lite"/>
    </source>
</evidence>
<keyword evidence="10" id="KW-0326">Glycosidase</keyword>
<keyword evidence="6" id="KW-0234">DNA repair</keyword>
<keyword evidence="5" id="KW-0378">Hydrolase</keyword>
<reference evidence="14 15" key="1">
    <citation type="submission" date="2018-02" db="EMBL/GenBank/DDBJ databases">
        <title>The genomes of Aspergillus section Nigri reveals drivers in fungal speciation.</title>
        <authorList>
            <consortium name="DOE Joint Genome Institute"/>
            <person name="Vesth T.C."/>
            <person name="Nybo J."/>
            <person name="Theobald S."/>
            <person name="Brandl J."/>
            <person name="Frisvad J.C."/>
            <person name="Nielsen K.F."/>
            <person name="Lyhne E.K."/>
            <person name="Kogle M.E."/>
            <person name="Kuo A."/>
            <person name="Riley R."/>
            <person name="Clum A."/>
            <person name="Nolan M."/>
            <person name="Lipzen A."/>
            <person name="Salamov A."/>
            <person name="Henrissat B."/>
            <person name="Wiebenga A."/>
            <person name="De vries R.P."/>
            <person name="Grigoriev I.V."/>
            <person name="Mortensen U.H."/>
            <person name="Andersen M.R."/>
            <person name="Baker S.E."/>
        </authorList>
    </citation>
    <scope>NUCLEOTIDE SEQUENCE [LARGE SCALE GENOMIC DNA]</scope>
    <source>
        <strain evidence="14 15">CBS 707.79</strain>
    </source>
</reference>
<dbReference type="InterPro" id="IPR011257">
    <property type="entry name" value="DNA_glycosylase"/>
</dbReference>
<proteinExistence type="inferred from homology"/>
<evidence type="ECO:0000256" key="5">
    <source>
        <dbReference type="ARBA" id="ARBA00022801"/>
    </source>
</evidence>
<dbReference type="Gene3D" id="1.10.340.30">
    <property type="entry name" value="Hypothetical protein, domain 2"/>
    <property type="match status" value="1"/>
</dbReference>
<evidence type="ECO:0000313" key="14">
    <source>
        <dbReference type="EMBL" id="PYH87886.1"/>
    </source>
</evidence>
<dbReference type="Pfam" id="PF00730">
    <property type="entry name" value="HhH-GPD"/>
    <property type="match status" value="1"/>
</dbReference>
<dbReference type="GO" id="GO:0006285">
    <property type="term" value="P:base-excision repair, AP site formation"/>
    <property type="evidence" value="ECO:0007669"/>
    <property type="project" value="UniProtKB-ARBA"/>
</dbReference>
<dbReference type="STRING" id="1448320.A0A319CRG1"/>
<dbReference type="VEuPathDB" id="FungiDB:BO71DRAFT_454405"/>
<dbReference type="AlphaFoldDB" id="A0A319CRG1"/>
<dbReference type="SUPFAM" id="SSF48150">
    <property type="entry name" value="DNA-glycosylase"/>
    <property type="match status" value="1"/>
</dbReference>
<comment type="catalytic activity">
    <reaction evidence="11">
        <text>2'-deoxyribonucleotide-(2'-deoxyribose 5'-phosphate)-2'-deoxyribonucleotide-DNA = a 3'-end 2'-deoxyribonucleotide-(2,3-dehydro-2,3-deoxyribose 5'-phosphate)-DNA + a 5'-end 5'-phospho-2'-deoxyribonucleoside-DNA + H(+)</text>
        <dbReference type="Rhea" id="RHEA:66592"/>
        <dbReference type="Rhea" id="RHEA-COMP:13180"/>
        <dbReference type="Rhea" id="RHEA-COMP:16897"/>
        <dbReference type="Rhea" id="RHEA-COMP:17067"/>
        <dbReference type="ChEBI" id="CHEBI:15378"/>
        <dbReference type="ChEBI" id="CHEBI:136412"/>
        <dbReference type="ChEBI" id="CHEBI:157695"/>
        <dbReference type="ChEBI" id="CHEBI:167181"/>
        <dbReference type="EC" id="4.2.99.18"/>
    </reaction>
</comment>
<dbReference type="CDD" id="cd00056">
    <property type="entry name" value="ENDO3c"/>
    <property type="match status" value="1"/>
</dbReference>
<dbReference type="FunFam" id="1.10.1670.10:FF:000005">
    <property type="entry name" value="N-glycosylase/DNA lyase OGG1"/>
    <property type="match status" value="1"/>
</dbReference>
<evidence type="ECO:0000256" key="3">
    <source>
        <dbReference type="ARBA" id="ARBA00012720"/>
    </source>
</evidence>
<evidence type="ECO:0000256" key="6">
    <source>
        <dbReference type="ARBA" id="ARBA00023204"/>
    </source>
</evidence>
<evidence type="ECO:0000256" key="11">
    <source>
        <dbReference type="ARBA" id="ARBA00044632"/>
    </source>
</evidence>
<dbReference type="GO" id="GO:0005634">
    <property type="term" value="C:nucleus"/>
    <property type="evidence" value="ECO:0007669"/>
    <property type="project" value="UniProtKB-SubCell"/>
</dbReference>
<comment type="similarity">
    <text evidence="2">Belongs to the type-1 OGG1 family.</text>
</comment>
<keyword evidence="9" id="KW-0511">Multifunctional enzyme</keyword>
<keyword evidence="8" id="KW-0539">Nucleus</keyword>
<evidence type="ECO:0000256" key="7">
    <source>
        <dbReference type="ARBA" id="ARBA00023239"/>
    </source>
</evidence>
<dbReference type="InterPro" id="IPR003265">
    <property type="entry name" value="HhH-GPD_domain"/>
</dbReference>
<dbReference type="SMART" id="SM00478">
    <property type="entry name" value="ENDO3c"/>
    <property type="match status" value="1"/>
</dbReference>
<comment type="subcellular location">
    <subcellularLocation>
        <location evidence="1">Nucleus</location>
    </subcellularLocation>
</comment>
<evidence type="ECO:0000256" key="10">
    <source>
        <dbReference type="ARBA" id="ARBA00023295"/>
    </source>
</evidence>
<evidence type="ECO:0000259" key="13">
    <source>
        <dbReference type="SMART" id="SM00478"/>
    </source>
</evidence>